<dbReference type="InterPro" id="IPR005158">
    <property type="entry name" value="BTAD"/>
</dbReference>
<feature type="chain" id="PRO_5038951120" description="Bacterial transcriptional activator domain-containing protein" evidence="3">
    <location>
        <begin position="27"/>
        <end position="973"/>
    </location>
</feature>
<dbReference type="GO" id="GO:0006355">
    <property type="term" value="P:regulation of DNA-templated transcription"/>
    <property type="evidence" value="ECO:0007669"/>
    <property type="project" value="TreeGrafter"/>
</dbReference>
<gene>
    <name evidence="5" type="ORF">GKO32_07490</name>
</gene>
<reference evidence="5 6" key="1">
    <citation type="submission" date="2019-11" db="EMBL/GenBank/DDBJ databases">
        <title>Draft genome of Amycolatopsis RM579.</title>
        <authorList>
            <person name="Duangmal K."/>
            <person name="Mingma R."/>
        </authorList>
    </citation>
    <scope>NUCLEOTIDE SEQUENCE [LARGE SCALE GENOMIC DNA]</scope>
    <source>
        <strain evidence="5 6">RM579</strain>
    </source>
</reference>
<dbReference type="InterPro" id="IPR027417">
    <property type="entry name" value="P-loop_NTPase"/>
</dbReference>
<evidence type="ECO:0000256" key="2">
    <source>
        <dbReference type="ARBA" id="ARBA00023163"/>
    </source>
</evidence>
<dbReference type="SMART" id="SM01043">
    <property type="entry name" value="BTAD"/>
    <property type="match status" value="1"/>
</dbReference>
<dbReference type="InterPro" id="IPR011990">
    <property type="entry name" value="TPR-like_helical_dom_sf"/>
</dbReference>
<accession>A0A6N7YLM1</accession>
<dbReference type="GO" id="GO:0003677">
    <property type="term" value="F:DNA binding"/>
    <property type="evidence" value="ECO:0007669"/>
    <property type="project" value="TreeGrafter"/>
</dbReference>
<evidence type="ECO:0000259" key="4">
    <source>
        <dbReference type="SMART" id="SM01043"/>
    </source>
</evidence>
<dbReference type="Pfam" id="PF03704">
    <property type="entry name" value="BTAD"/>
    <property type="match status" value="1"/>
</dbReference>
<comment type="caution">
    <text evidence="5">The sequence shown here is derived from an EMBL/GenBank/DDBJ whole genome shotgun (WGS) entry which is preliminary data.</text>
</comment>
<feature type="signal peptide" evidence="3">
    <location>
        <begin position="1"/>
        <end position="26"/>
    </location>
</feature>
<proteinExistence type="predicted"/>
<dbReference type="OrthoDB" id="134985at2"/>
<keyword evidence="3" id="KW-0732">Signal</keyword>
<dbReference type="Pfam" id="PF25873">
    <property type="entry name" value="WHD_MalT"/>
    <property type="match status" value="1"/>
</dbReference>
<dbReference type="InterPro" id="IPR059106">
    <property type="entry name" value="WHD_MalT"/>
</dbReference>
<feature type="domain" description="Bacterial transcriptional activator" evidence="4">
    <location>
        <begin position="832"/>
        <end position="972"/>
    </location>
</feature>
<evidence type="ECO:0000256" key="1">
    <source>
        <dbReference type="ARBA" id="ARBA00023015"/>
    </source>
</evidence>
<dbReference type="PANTHER" id="PTHR35807">
    <property type="entry name" value="TRANSCRIPTIONAL REGULATOR REDD-RELATED"/>
    <property type="match status" value="1"/>
</dbReference>
<keyword evidence="2" id="KW-0804">Transcription</keyword>
<dbReference type="InterPro" id="IPR036388">
    <property type="entry name" value="WH-like_DNA-bd_sf"/>
</dbReference>
<dbReference type="InterPro" id="IPR051677">
    <property type="entry name" value="AfsR-DnrI-RedD_regulator"/>
</dbReference>
<organism evidence="5 6">
    <name type="scientific">Amycolatopsis pithecellobii</name>
    <dbReference type="NCBI Taxonomy" id="664692"/>
    <lineage>
        <taxon>Bacteria</taxon>
        <taxon>Bacillati</taxon>
        <taxon>Actinomycetota</taxon>
        <taxon>Actinomycetes</taxon>
        <taxon>Pseudonocardiales</taxon>
        <taxon>Pseudonocardiaceae</taxon>
        <taxon>Amycolatopsis</taxon>
    </lineage>
</organism>
<keyword evidence="1" id="KW-0805">Transcription regulation</keyword>
<name>A0A6N7YLM1_9PSEU</name>
<dbReference type="AlphaFoldDB" id="A0A6N7YLM1"/>
<dbReference type="Gene3D" id="3.40.50.300">
    <property type="entry name" value="P-loop containing nucleotide triphosphate hydrolases"/>
    <property type="match status" value="1"/>
</dbReference>
<dbReference type="Proteomes" id="UP000440096">
    <property type="component" value="Unassembled WGS sequence"/>
</dbReference>
<dbReference type="PANTHER" id="PTHR35807:SF1">
    <property type="entry name" value="TRANSCRIPTIONAL REGULATOR REDD"/>
    <property type="match status" value="1"/>
</dbReference>
<protein>
    <recommendedName>
        <fullName evidence="4">Bacterial transcriptional activator domain-containing protein</fullName>
    </recommendedName>
</protein>
<keyword evidence="6" id="KW-1185">Reference proteome</keyword>
<evidence type="ECO:0000313" key="6">
    <source>
        <dbReference type="Proteomes" id="UP000440096"/>
    </source>
</evidence>
<evidence type="ECO:0000313" key="5">
    <source>
        <dbReference type="EMBL" id="MTD53825.1"/>
    </source>
</evidence>
<dbReference type="Gene3D" id="1.10.10.10">
    <property type="entry name" value="Winged helix-like DNA-binding domain superfamily/Winged helix DNA-binding domain"/>
    <property type="match status" value="1"/>
</dbReference>
<evidence type="ECO:0000256" key="3">
    <source>
        <dbReference type="SAM" id="SignalP"/>
    </source>
</evidence>
<dbReference type="RefSeq" id="WP_154756074.1">
    <property type="nucleotide sequence ID" value="NZ_WMBA01000008.1"/>
</dbReference>
<dbReference type="SUPFAM" id="SSF48452">
    <property type="entry name" value="TPR-like"/>
    <property type="match status" value="1"/>
</dbReference>
<sequence>MRPRLTAKVRAALAATGSVLVVNASAGAGKTTAIRHALAHHEHPVAWLTLDRFDVSPGRLSTFLESALQNAGVLTAPVVAPALKRGSSHADAARLLARRVDREVVLVLDEVEQVADAPAALAVIEAFVGGAGGGRRLVLLSRRALELGVVAHGRLAYLTDTDLAFTPEEARAALASFGRQDVDVEKAVSAAGGWVTGVVYGPSCSERGVTDERDDAESPEGPLFRKLVDGLSEPARELLVETSLLDVVTEDAARRLGLDSTADVLLELRSAHLPIDFVASDTFSCHPRFRDHLLARLGDTRVSRQRAIHSAHAELLRRGGDLEEAVHASLLAGDLDQAEETASAVVPAVVQRLDYDVLESWLAAFRPDSIKVSEQLTAAELVLALDRERFAQGAACADRLEALAARNGSALGPELVGPMAWCYFLVGRLADAVQILDTHPRSPATDVVRFAIGAELVDDPTHYRDRPPESGTAMDGLLAQIDLGHGRFESLLVPRTVESRAVMLSRAGALVQLGDHVRARETFEGTPGKGWLRIRLWAEFMAECGRPEDAWAALIDHRERLATSGSGFYRMVAWLAEAMIALRFGRDTALATAALRAAEREPTAMRRIKVLEQLALWHGLIGLLDDNTTTALHHLREATGLMTYWDRRPLLPRAAVYLAEAEWRAGDESAAERAANLALGAATTSGTRYGLVQALREFPDVLSRQIDAARDPDSPWHEMGRSMLRSGVSQLHSPHPTLVQVVEFGTCGVRVNGCNHELTLVRSVELLSYLAARGGTADKDEIISDLFDSKSSKSAQAYLRAALARVRAVPGLASALITDAASVTWRGGRLTTDFDRVEEALVRLGRRADRVRYDEAVELRDGLPRGEYLPGARSPWAVRRREAWDQLVVAVHHAAAEAAYDCSDYLACHQMATDVLRRDPFRESAWRLKMRAAAALGDGDQVIALYRECERSLAEVPTRPAESTRRLLEQLRF</sequence>
<dbReference type="EMBL" id="WMBA01000008">
    <property type="protein sequence ID" value="MTD53825.1"/>
    <property type="molecule type" value="Genomic_DNA"/>
</dbReference>
<dbReference type="Gene3D" id="1.25.40.10">
    <property type="entry name" value="Tetratricopeptide repeat domain"/>
    <property type="match status" value="1"/>
</dbReference>